<dbReference type="EMBL" id="SDMP01000017">
    <property type="protein sequence ID" value="RYR00615.1"/>
    <property type="molecule type" value="Genomic_DNA"/>
</dbReference>
<feature type="signal peptide" evidence="1">
    <location>
        <begin position="1"/>
        <end position="29"/>
    </location>
</feature>
<dbReference type="STRING" id="3818.A0A444YFA6"/>
<dbReference type="Proteomes" id="UP000289738">
    <property type="component" value="Chromosome B07"/>
</dbReference>
<dbReference type="PANTHER" id="PTHR33122:SF43">
    <property type="entry name" value="BIFUNCTIONAL INHIBITOR_PLANT LIPID TRANSFER PROTEIN_SEED STORAGE HELICAL DOMAIN-CONTAINING PROTEIN"/>
    <property type="match status" value="1"/>
</dbReference>
<dbReference type="InterPro" id="IPR044741">
    <property type="entry name" value="NsLTP-like"/>
</dbReference>
<evidence type="ECO:0000313" key="3">
    <source>
        <dbReference type="EMBL" id="RYR00615.1"/>
    </source>
</evidence>
<gene>
    <name evidence="3" type="ORF">Ahy_B07g088739</name>
</gene>
<organism evidence="3 4">
    <name type="scientific">Arachis hypogaea</name>
    <name type="common">Peanut</name>
    <dbReference type="NCBI Taxonomy" id="3818"/>
    <lineage>
        <taxon>Eukaryota</taxon>
        <taxon>Viridiplantae</taxon>
        <taxon>Streptophyta</taxon>
        <taxon>Embryophyta</taxon>
        <taxon>Tracheophyta</taxon>
        <taxon>Spermatophyta</taxon>
        <taxon>Magnoliopsida</taxon>
        <taxon>eudicotyledons</taxon>
        <taxon>Gunneridae</taxon>
        <taxon>Pentapetalae</taxon>
        <taxon>rosids</taxon>
        <taxon>fabids</taxon>
        <taxon>Fabales</taxon>
        <taxon>Fabaceae</taxon>
        <taxon>Papilionoideae</taxon>
        <taxon>50 kb inversion clade</taxon>
        <taxon>dalbergioids sensu lato</taxon>
        <taxon>Dalbergieae</taxon>
        <taxon>Pterocarpus clade</taxon>
        <taxon>Arachis</taxon>
    </lineage>
</organism>
<comment type="caution">
    <text evidence="3">The sequence shown here is derived from an EMBL/GenBank/DDBJ whole genome shotgun (WGS) entry which is preliminary data.</text>
</comment>
<sequence>MAHTSGNTMMKWLVAALVIAFLGGEVAQAVVICNINTDNLGVCRAAVTGNRPPPPNKQCCNLIRGANIPCLCTYKSALPALGINPANALALPVRIVIKVFDVQQCKVTIAQKEYQDSYEILV</sequence>
<reference evidence="3 4" key="1">
    <citation type="submission" date="2019-01" db="EMBL/GenBank/DDBJ databases">
        <title>Sequencing of cultivated peanut Arachis hypogaea provides insights into genome evolution and oil improvement.</title>
        <authorList>
            <person name="Chen X."/>
        </authorList>
    </citation>
    <scope>NUCLEOTIDE SEQUENCE [LARGE SCALE GENOMIC DNA]</scope>
    <source>
        <strain evidence="4">cv. Fuhuasheng</strain>
        <tissue evidence="3">Leaves</tissue>
    </source>
</reference>
<feature type="chain" id="PRO_5018990517" description="Bifunctional inhibitor/plant lipid transfer protein/seed storage helical domain-containing protein" evidence="1">
    <location>
        <begin position="30"/>
        <end position="122"/>
    </location>
</feature>
<dbReference type="GO" id="GO:0005504">
    <property type="term" value="F:fatty acid binding"/>
    <property type="evidence" value="ECO:0007669"/>
    <property type="project" value="InterPro"/>
</dbReference>
<dbReference type="SUPFAM" id="SSF47699">
    <property type="entry name" value="Bifunctional inhibitor/lipid-transfer protein/seed storage 2S albumin"/>
    <property type="match status" value="1"/>
</dbReference>
<dbReference type="InterPro" id="IPR036312">
    <property type="entry name" value="Bifun_inhib/LTP/seed_sf"/>
</dbReference>
<accession>A0A444YFA6</accession>
<evidence type="ECO:0000259" key="2">
    <source>
        <dbReference type="Pfam" id="PF00234"/>
    </source>
</evidence>
<evidence type="ECO:0000256" key="1">
    <source>
        <dbReference type="SAM" id="SignalP"/>
    </source>
</evidence>
<dbReference type="AlphaFoldDB" id="A0A444YFA6"/>
<dbReference type="PANTHER" id="PTHR33122">
    <property type="entry name" value="LIPID BINDING PROTEIN-RELATED"/>
    <property type="match status" value="1"/>
</dbReference>
<dbReference type="Gene3D" id="1.10.110.10">
    <property type="entry name" value="Plant lipid-transfer and hydrophobic proteins"/>
    <property type="match status" value="1"/>
</dbReference>
<keyword evidence="4" id="KW-1185">Reference proteome</keyword>
<name>A0A444YFA6_ARAHY</name>
<dbReference type="InterPro" id="IPR016140">
    <property type="entry name" value="Bifunc_inhib/LTP/seed_store"/>
</dbReference>
<keyword evidence="1" id="KW-0732">Signal</keyword>
<feature type="domain" description="Bifunctional inhibitor/plant lipid transfer protein/seed storage helical" evidence="2">
    <location>
        <begin position="33"/>
        <end position="93"/>
    </location>
</feature>
<dbReference type="InterPro" id="IPR039265">
    <property type="entry name" value="DIR1-like"/>
</dbReference>
<dbReference type="GO" id="GO:0009627">
    <property type="term" value="P:systemic acquired resistance"/>
    <property type="evidence" value="ECO:0007669"/>
    <property type="project" value="InterPro"/>
</dbReference>
<evidence type="ECO:0000313" key="4">
    <source>
        <dbReference type="Proteomes" id="UP000289738"/>
    </source>
</evidence>
<proteinExistence type="predicted"/>
<dbReference type="Pfam" id="PF00234">
    <property type="entry name" value="Tryp_alpha_amyl"/>
    <property type="match status" value="1"/>
</dbReference>
<dbReference type="CDD" id="cd04660">
    <property type="entry name" value="nsLTP_like"/>
    <property type="match status" value="1"/>
</dbReference>
<protein>
    <recommendedName>
        <fullName evidence="2">Bifunctional inhibitor/plant lipid transfer protein/seed storage helical domain-containing protein</fullName>
    </recommendedName>
</protein>